<dbReference type="InterPro" id="IPR012419">
    <property type="entry name" value="Cas1_AcylTrans_dom"/>
</dbReference>
<feature type="transmembrane region" description="Helical" evidence="8">
    <location>
        <begin position="312"/>
        <end position="329"/>
    </location>
</feature>
<dbReference type="GO" id="GO:0016020">
    <property type="term" value="C:membrane"/>
    <property type="evidence" value="ECO:0007669"/>
    <property type="project" value="UniProtKB-SubCell"/>
</dbReference>
<evidence type="ECO:0000256" key="6">
    <source>
        <dbReference type="ARBA" id="ARBA00023136"/>
    </source>
</evidence>
<evidence type="ECO:0000256" key="4">
    <source>
        <dbReference type="ARBA" id="ARBA00022692"/>
    </source>
</evidence>
<reference evidence="10" key="1">
    <citation type="submission" date="2015-08" db="EMBL/GenBank/DDBJ databases">
        <authorList>
            <person name="Babu N.S."/>
            <person name="Beckwith C.J."/>
            <person name="Beseler K.G."/>
            <person name="Brison A."/>
            <person name="Carone J.V."/>
            <person name="Caskin T.P."/>
            <person name="Diamond M."/>
            <person name="Durham M.E."/>
            <person name="Foxe J.M."/>
            <person name="Go M."/>
            <person name="Henderson B.A."/>
            <person name="Jones I.B."/>
            <person name="McGettigan J.A."/>
            <person name="Micheletti S.J."/>
            <person name="Nasrallah M.E."/>
            <person name="Ortiz D."/>
            <person name="Piller C.R."/>
            <person name="Privatt S.R."/>
            <person name="Schneider S.L."/>
            <person name="Sharp S."/>
            <person name="Smith T.C."/>
            <person name="Stanton J.D."/>
            <person name="Ullery H.E."/>
            <person name="Wilson R.J."/>
            <person name="Serrano M.G."/>
            <person name="Buck G."/>
            <person name="Lee V."/>
            <person name="Wang Y."/>
            <person name="Carvalho R."/>
            <person name="Voegtly L."/>
            <person name="Shi R."/>
            <person name="Duckworth R."/>
            <person name="Johnson A."/>
            <person name="Loviza R."/>
            <person name="Walstead R."/>
            <person name="Shah Z."/>
            <person name="Kiflezghi M."/>
            <person name="Wade K."/>
            <person name="Ball S.L."/>
            <person name="Bradley K.W."/>
            <person name="Asai D.J."/>
            <person name="Bowman C.A."/>
            <person name="Russell D.A."/>
            <person name="Pope W.H."/>
            <person name="Jacobs-Sera D."/>
            <person name="Hendrix R.W."/>
            <person name="Hatfull G.F."/>
        </authorList>
    </citation>
    <scope>NUCLEOTIDE SEQUENCE</scope>
</reference>
<sequence length="570" mass="62771">MAPSTAGAGAEAEYDLSISQRACLGSFCALLVLWIYSEILSRKASSELDTPSPHRKPDREEEAMELLPVTASLDPSAEVPAAHLNGMHAPCSPRPPLSAAALVAPGGALSWAAIRGSGLARCVLLDRAALVSALPTLRAAVEGGAWIMWFFLADRTALLNSTGRIYSRDTFLFMFLALATCAALASQRPTGRPPAVLNRGQTEEWKGWMQVLFLLYHYYSAKEVYNAIRVFIAAYVWMTGYGNFAYYYKTSDFGMGRFCQMMWRLNALVVVCCLALNNSYMLYYICPMHTLFTVFVYAALGLGHAHNKRPGVIWAKLAACLVLTHLLWMNRSVFDLVWRPLRPLLAYTNPARPEGDPMHEWFFRTGLDRYVWVHGMACAALLPRWEAALAALAALGCKARRGARAAVLAVCALVGYTWYAHVFSKPKLEYNALHPYTSWIPITVFIVVRNLTPGLRSANLVLFGWLGAVTLETYIGQFHTWLLTRRPDGQPVLLLDLLPGYPLLNFGMATGVYILVSHRLHTTTLTLRDALVPHDDDARLLRNAVMGLALAGGLYAVTVAGVGLAAALAR</sequence>
<comment type="similarity">
    <text evidence="2">Belongs to the PC-esterase family. CASD1 subfamily.</text>
</comment>
<dbReference type="PANTHER" id="PTHR13533:SF1">
    <property type="entry name" value="N-ACETYLNEURAMINATE 9-O-ACETYLTRANSFERASE"/>
    <property type="match status" value="1"/>
</dbReference>
<dbReference type="GO" id="GO:0045492">
    <property type="term" value="P:xylan biosynthetic process"/>
    <property type="evidence" value="ECO:0007669"/>
    <property type="project" value="UniProtKB-ARBA"/>
</dbReference>
<gene>
    <name evidence="10" type="ORF">g.49528</name>
</gene>
<feature type="transmembrane region" description="Helical" evidence="8">
    <location>
        <begin position="460"/>
        <end position="478"/>
    </location>
</feature>
<feature type="transmembrane region" description="Helical" evidence="8">
    <location>
        <begin position="282"/>
        <end position="300"/>
    </location>
</feature>
<feature type="domain" description="Cas1p 10 TM acyl transferase" evidence="9">
    <location>
        <begin position="138"/>
        <end position="539"/>
    </location>
</feature>
<dbReference type="PANTHER" id="PTHR13533">
    <property type="entry name" value="N-ACETYLNEURAMINATE 9-O-ACETYLTRANSFERASE"/>
    <property type="match status" value="1"/>
</dbReference>
<dbReference type="GO" id="GO:0005794">
    <property type="term" value="C:Golgi apparatus"/>
    <property type="evidence" value="ECO:0007669"/>
    <property type="project" value="TreeGrafter"/>
</dbReference>
<evidence type="ECO:0000256" key="8">
    <source>
        <dbReference type="SAM" id="Phobius"/>
    </source>
</evidence>
<dbReference type="AlphaFoldDB" id="A0A1D2A1R3"/>
<feature type="transmembrane region" description="Helical" evidence="8">
    <location>
        <begin position="402"/>
        <end position="420"/>
    </location>
</feature>
<evidence type="ECO:0000256" key="5">
    <source>
        <dbReference type="ARBA" id="ARBA00022989"/>
    </source>
</evidence>
<evidence type="ECO:0000256" key="2">
    <source>
        <dbReference type="ARBA" id="ARBA00010666"/>
    </source>
</evidence>
<evidence type="ECO:0000259" key="9">
    <source>
        <dbReference type="Pfam" id="PF07779"/>
    </source>
</evidence>
<keyword evidence="3" id="KW-0808">Transferase</keyword>
<keyword evidence="5 8" id="KW-1133">Transmembrane helix</keyword>
<comment type="subcellular location">
    <subcellularLocation>
        <location evidence="1">Membrane</location>
        <topology evidence="1">Multi-pass membrane protein</topology>
    </subcellularLocation>
</comment>
<dbReference type="GO" id="GO:0010411">
    <property type="term" value="P:xyloglucan metabolic process"/>
    <property type="evidence" value="ECO:0007669"/>
    <property type="project" value="TreeGrafter"/>
</dbReference>
<keyword evidence="4 8" id="KW-0812">Transmembrane</keyword>
<keyword evidence="6 8" id="KW-0472">Membrane</keyword>
<keyword evidence="7" id="KW-0325">Glycoprotein</keyword>
<evidence type="ECO:0000256" key="3">
    <source>
        <dbReference type="ARBA" id="ARBA00022679"/>
    </source>
</evidence>
<organism evidence="10">
    <name type="scientific">Auxenochlorella protothecoides</name>
    <name type="common">Green microalga</name>
    <name type="synonym">Chlorella protothecoides</name>
    <dbReference type="NCBI Taxonomy" id="3075"/>
    <lineage>
        <taxon>Eukaryota</taxon>
        <taxon>Viridiplantae</taxon>
        <taxon>Chlorophyta</taxon>
        <taxon>core chlorophytes</taxon>
        <taxon>Trebouxiophyceae</taxon>
        <taxon>Chlorellales</taxon>
        <taxon>Chlorellaceae</taxon>
        <taxon>Auxenochlorella</taxon>
    </lineage>
</organism>
<dbReference type="GO" id="GO:0016407">
    <property type="term" value="F:acetyltransferase activity"/>
    <property type="evidence" value="ECO:0007669"/>
    <property type="project" value="TreeGrafter"/>
</dbReference>
<feature type="transmembrane region" description="Helical" evidence="8">
    <location>
        <begin position="371"/>
        <end position="395"/>
    </location>
</feature>
<feature type="transmembrane region" description="Helical" evidence="8">
    <location>
        <begin position="227"/>
        <end position="246"/>
    </location>
</feature>
<protein>
    <recommendedName>
        <fullName evidence="9">Cas1p 10 TM acyl transferase domain-containing protein</fullName>
    </recommendedName>
</protein>
<dbReference type="Pfam" id="PF07779">
    <property type="entry name" value="Cas1_AcylT"/>
    <property type="match status" value="1"/>
</dbReference>
<dbReference type="EMBL" id="GDKF01005495">
    <property type="protein sequence ID" value="JAT73127.1"/>
    <property type="molecule type" value="Transcribed_RNA"/>
</dbReference>
<evidence type="ECO:0000256" key="7">
    <source>
        <dbReference type="ARBA" id="ARBA00023180"/>
    </source>
</evidence>
<proteinExistence type="inferred from homology"/>
<name>A0A1D2A1R3_AUXPR</name>
<dbReference type="GO" id="GO:0009834">
    <property type="term" value="P:plant-type secondary cell wall biogenesis"/>
    <property type="evidence" value="ECO:0007669"/>
    <property type="project" value="TreeGrafter"/>
</dbReference>
<evidence type="ECO:0000313" key="10">
    <source>
        <dbReference type="EMBL" id="JAT73127.1"/>
    </source>
</evidence>
<feature type="transmembrane region" description="Helical" evidence="8">
    <location>
        <begin position="432"/>
        <end position="448"/>
    </location>
</feature>
<evidence type="ECO:0000256" key="1">
    <source>
        <dbReference type="ARBA" id="ARBA00004141"/>
    </source>
</evidence>
<feature type="transmembrane region" description="Helical" evidence="8">
    <location>
        <begin position="548"/>
        <end position="569"/>
    </location>
</feature>
<feature type="transmembrane region" description="Helical" evidence="8">
    <location>
        <begin position="498"/>
        <end position="516"/>
    </location>
</feature>
<accession>A0A1D2A1R3</accession>